<evidence type="ECO:0000256" key="6">
    <source>
        <dbReference type="ARBA" id="ARBA00023224"/>
    </source>
</evidence>
<evidence type="ECO:0000259" key="10">
    <source>
        <dbReference type="PROSITE" id="PS50111"/>
    </source>
</evidence>
<dbReference type="GO" id="GO:0005886">
    <property type="term" value="C:plasma membrane"/>
    <property type="evidence" value="ECO:0007669"/>
    <property type="project" value="UniProtKB-SubCell"/>
</dbReference>
<dbReference type="InterPro" id="IPR004089">
    <property type="entry name" value="MCPsignal_dom"/>
</dbReference>
<feature type="transmembrane region" description="Helical" evidence="9">
    <location>
        <begin position="203"/>
        <end position="224"/>
    </location>
</feature>
<dbReference type="EMBL" id="FXXI01000013">
    <property type="protein sequence ID" value="SMS02811.1"/>
    <property type="molecule type" value="Genomic_DNA"/>
</dbReference>
<dbReference type="CDD" id="cd11386">
    <property type="entry name" value="MCP_signal"/>
    <property type="match status" value="1"/>
</dbReference>
<feature type="domain" description="HAMP" evidence="11">
    <location>
        <begin position="226"/>
        <end position="280"/>
    </location>
</feature>
<dbReference type="CDD" id="cd06225">
    <property type="entry name" value="HAMP"/>
    <property type="match status" value="1"/>
</dbReference>
<feature type="transmembrane region" description="Helical" evidence="9">
    <location>
        <begin position="12"/>
        <end position="30"/>
    </location>
</feature>
<accession>A0A1Y6J0P1</accession>
<feature type="domain" description="Methyl-accepting transducer" evidence="10">
    <location>
        <begin position="285"/>
        <end position="521"/>
    </location>
</feature>
<dbReference type="SUPFAM" id="SSF58104">
    <property type="entry name" value="Methyl-accepting chemotaxis protein (MCP) signaling domain"/>
    <property type="match status" value="1"/>
</dbReference>
<comment type="subcellular location">
    <subcellularLocation>
        <location evidence="1">Cell membrane</location>
        <topology evidence="1">Multi-pass membrane protein</topology>
    </subcellularLocation>
</comment>
<dbReference type="PROSITE" id="PS50885">
    <property type="entry name" value="HAMP"/>
    <property type="match status" value="1"/>
</dbReference>
<dbReference type="Pfam" id="PF00015">
    <property type="entry name" value="MCPsignal"/>
    <property type="match status" value="1"/>
</dbReference>
<keyword evidence="4 9" id="KW-1133">Transmembrane helix</keyword>
<dbReference type="PANTHER" id="PTHR32089:SF119">
    <property type="entry name" value="METHYL-ACCEPTING CHEMOTAXIS PROTEIN CTPL"/>
    <property type="match status" value="1"/>
</dbReference>
<reference evidence="12 15" key="2">
    <citation type="submission" date="2023-11" db="EMBL/GenBank/DDBJ databases">
        <title>Plant-associative lifestyle of Vibrio porteresiae and its evolutionary dynamics.</title>
        <authorList>
            <person name="Rameshkumar N."/>
            <person name="Kirti K."/>
        </authorList>
    </citation>
    <scope>NUCLEOTIDE SEQUENCE [LARGE SCALE GENOMIC DNA]</scope>
    <source>
        <strain evidence="12 15">MSSRF38</strain>
    </source>
</reference>
<dbReference type="Proteomes" id="UP001283366">
    <property type="component" value="Unassembled WGS sequence"/>
</dbReference>
<dbReference type="InterPro" id="IPR004090">
    <property type="entry name" value="Chemotax_Me-accpt_rcpt"/>
</dbReference>
<dbReference type="EMBL" id="JAWRCO010000001">
    <property type="protein sequence ID" value="MDW6002652.1"/>
    <property type="molecule type" value="Genomic_DNA"/>
</dbReference>
<dbReference type="RefSeq" id="WP_087482818.1">
    <property type="nucleotide sequence ID" value="NZ_AP024883.1"/>
</dbReference>
<evidence type="ECO:0000313" key="13">
    <source>
        <dbReference type="EMBL" id="SMS02811.1"/>
    </source>
</evidence>
<organism evidence="13 14">
    <name type="scientific">Vibrio mangrovi</name>
    <dbReference type="NCBI Taxonomy" id="474394"/>
    <lineage>
        <taxon>Bacteria</taxon>
        <taxon>Pseudomonadati</taxon>
        <taxon>Pseudomonadota</taxon>
        <taxon>Gammaproteobacteria</taxon>
        <taxon>Vibrionales</taxon>
        <taxon>Vibrionaceae</taxon>
        <taxon>Vibrio</taxon>
    </lineage>
</organism>
<reference evidence="13 14" key="1">
    <citation type="submission" date="2017-05" db="EMBL/GenBank/DDBJ databases">
        <authorList>
            <person name="Song R."/>
            <person name="Chenine A.L."/>
            <person name="Ruprecht R.M."/>
        </authorList>
    </citation>
    <scope>NUCLEOTIDE SEQUENCE [LARGE SCALE GENOMIC DNA]</scope>
    <source>
        <strain evidence="13 14">CECT 7927</strain>
    </source>
</reference>
<dbReference type="Pfam" id="PF17200">
    <property type="entry name" value="sCache_2"/>
    <property type="match status" value="1"/>
</dbReference>
<keyword evidence="6 8" id="KW-0807">Transducer</keyword>
<dbReference type="SMART" id="SM00283">
    <property type="entry name" value="MA"/>
    <property type="match status" value="1"/>
</dbReference>
<name>A0A1Y6J0P1_9VIBR</name>
<dbReference type="GO" id="GO:0006935">
    <property type="term" value="P:chemotaxis"/>
    <property type="evidence" value="ECO:0007669"/>
    <property type="project" value="InterPro"/>
</dbReference>
<dbReference type="Gene3D" id="3.30.450.20">
    <property type="entry name" value="PAS domain"/>
    <property type="match status" value="1"/>
</dbReference>
<dbReference type="OrthoDB" id="2489132at2"/>
<evidence type="ECO:0000313" key="15">
    <source>
        <dbReference type="Proteomes" id="UP001283366"/>
    </source>
</evidence>
<protein>
    <submittedName>
        <fullName evidence="12 13">Methyl-accepting chemotaxis protein</fullName>
    </submittedName>
</protein>
<dbReference type="GO" id="GO:0004888">
    <property type="term" value="F:transmembrane signaling receptor activity"/>
    <property type="evidence" value="ECO:0007669"/>
    <property type="project" value="InterPro"/>
</dbReference>
<dbReference type="PRINTS" id="PR00260">
    <property type="entry name" value="CHEMTRNSDUCR"/>
</dbReference>
<keyword evidence="3 9" id="KW-0812">Transmembrane</keyword>
<evidence type="ECO:0000256" key="5">
    <source>
        <dbReference type="ARBA" id="ARBA00023136"/>
    </source>
</evidence>
<evidence type="ECO:0000313" key="12">
    <source>
        <dbReference type="EMBL" id="MDW6002652.1"/>
    </source>
</evidence>
<dbReference type="AlphaFoldDB" id="A0A1Y6J0P1"/>
<dbReference type="Gene3D" id="1.10.287.950">
    <property type="entry name" value="Methyl-accepting chemotaxis protein"/>
    <property type="match status" value="1"/>
</dbReference>
<dbReference type="SMART" id="SM00304">
    <property type="entry name" value="HAMP"/>
    <property type="match status" value="1"/>
</dbReference>
<dbReference type="PROSITE" id="PS50111">
    <property type="entry name" value="CHEMOTAXIS_TRANSDUC_2"/>
    <property type="match status" value="1"/>
</dbReference>
<proteinExistence type="inferred from homology"/>
<evidence type="ECO:0000256" key="9">
    <source>
        <dbReference type="SAM" id="Phobius"/>
    </source>
</evidence>
<evidence type="ECO:0000256" key="2">
    <source>
        <dbReference type="ARBA" id="ARBA00022475"/>
    </source>
</evidence>
<dbReference type="Pfam" id="PF00672">
    <property type="entry name" value="HAMP"/>
    <property type="match status" value="1"/>
</dbReference>
<comment type="similarity">
    <text evidence="7">Belongs to the methyl-accepting chemotaxis (MCP) protein family.</text>
</comment>
<dbReference type="GO" id="GO:0007165">
    <property type="term" value="P:signal transduction"/>
    <property type="evidence" value="ECO:0007669"/>
    <property type="project" value="UniProtKB-KW"/>
</dbReference>
<evidence type="ECO:0000256" key="7">
    <source>
        <dbReference type="ARBA" id="ARBA00029447"/>
    </source>
</evidence>
<evidence type="ECO:0000256" key="8">
    <source>
        <dbReference type="PROSITE-ProRule" id="PRU00284"/>
    </source>
</evidence>
<dbReference type="PANTHER" id="PTHR32089">
    <property type="entry name" value="METHYL-ACCEPTING CHEMOTAXIS PROTEIN MCPB"/>
    <property type="match status" value="1"/>
</dbReference>
<dbReference type="InterPro" id="IPR033480">
    <property type="entry name" value="sCache_2"/>
</dbReference>
<gene>
    <name evidence="13" type="primary">pctB_9</name>
    <name evidence="12" type="ORF">SBX37_07255</name>
    <name evidence="13" type="ORF">VIM7927_04153</name>
</gene>
<sequence length="557" mass="61400">MSKLTIKFRVYALSMIPLLCITLGMMFIAYKQISTLNHTQQQLIHQQLSEQKRSELKSYIDIVTSSLASLKARQADQQQVIDELSRIHFGKSGYVFGYNSKGVRIFMGESKSGIGKNFWDLKDVKGNLLIQNLIRQAKENEGGGYSSYFFPKPGEKEASEKLSYSVYEPQWDLIIGTGFYIDDVEATTKQMASISDQEMKKGLWWMISVGGGMVCLVAVFTLLISRSILLPLKRFDHSIEMFASGDADLTARMEAYQIPEYAALSQNFNQFVANLQDIIRQLRASSDVIGEETEQILGRANQVDHLSSTQREETEQVATAVTEMTATAREISQNASGAATAAETADEKAKEAMETVGSAVDSVAVLAEKLEFAGMVMDKLEHNVEGISSSLDVIQDIAEQTNLLALNAAIEAARAGDQGRGFAVVADEVRKLASRTQESTGEIHGIIEQLKDATHEAVQSMQDSRTQSEDTVTKANLASRALTEILNSVSMIMDMNTLIATATEEQSQVGQEISERVVIISDQSSQVAGVADENRKGSDDLRHQVRELKSLVDRFTV</sequence>
<dbReference type="FunFam" id="1.10.287.950:FF:000001">
    <property type="entry name" value="Methyl-accepting chemotaxis sensory transducer"/>
    <property type="match status" value="1"/>
</dbReference>
<keyword evidence="2" id="KW-1003">Cell membrane</keyword>
<dbReference type="Proteomes" id="UP000196125">
    <property type="component" value="Unassembled WGS sequence"/>
</dbReference>
<evidence type="ECO:0000256" key="3">
    <source>
        <dbReference type="ARBA" id="ARBA00022692"/>
    </source>
</evidence>
<evidence type="ECO:0000256" key="1">
    <source>
        <dbReference type="ARBA" id="ARBA00004651"/>
    </source>
</evidence>
<evidence type="ECO:0000313" key="14">
    <source>
        <dbReference type="Proteomes" id="UP000196125"/>
    </source>
</evidence>
<dbReference type="SMART" id="SM01049">
    <property type="entry name" value="Cache_2"/>
    <property type="match status" value="1"/>
</dbReference>
<keyword evidence="5 9" id="KW-0472">Membrane</keyword>
<evidence type="ECO:0000256" key="4">
    <source>
        <dbReference type="ARBA" id="ARBA00022989"/>
    </source>
</evidence>
<dbReference type="InterPro" id="IPR003660">
    <property type="entry name" value="HAMP_dom"/>
</dbReference>
<keyword evidence="15" id="KW-1185">Reference proteome</keyword>
<evidence type="ECO:0000259" key="11">
    <source>
        <dbReference type="PROSITE" id="PS50885"/>
    </source>
</evidence>